<feature type="transmembrane region" description="Helical" evidence="1">
    <location>
        <begin position="12"/>
        <end position="34"/>
    </location>
</feature>
<dbReference type="EMBL" id="JBHSQI010000005">
    <property type="protein sequence ID" value="MFC6153972.1"/>
    <property type="molecule type" value="Genomic_DNA"/>
</dbReference>
<gene>
    <name evidence="2" type="ORF">ACFPWU_09915</name>
</gene>
<dbReference type="RefSeq" id="WP_128221813.1">
    <property type="nucleotide sequence ID" value="NZ_CP034929.1"/>
</dbReference>
<keyword evidence="3" id="KW-1185">Reference proteome</keyword>
<keyword evidence="1" id="KW-1133">Transmembrane helix</keyword>
<feature type="transmembrane region" description="Helical" evidence="1">
    <location>
        <begin position="73"/>
        <end position="93"/>
    </location>
</feature>
<keyword evidence="1" id="KW-0472">Membrane</keyword>
<sequence length="149" mass="15907">MNSTRTSSPSFLPARQAIGYVLALAGILWCLMSLSERSGSTVTVTTHMVGLFLIATMATLWPRRPGTRLTTRHVLTVMAVAVVIWLVYSVALPEDLGEVPGVVAVALGIVLLLAGTAALWRDSSRRDRWFLAMTVGVSALATVTAQVLA</sequence>
<name>A0ABW1QYC3_9ACTN</name>
<feature type="transmembrane region" description="Helical" evidence="1">
    <location>
        <begin position="99"/>
        <end position="120"/>
    </location>
</feature>
<evidence type="ECO:0000256" key="1">
    <source>
        <dbReference type="SAM" id="Phobius"/>
    </source>
</evidence>
<protein>
    <submittedName>
        <fullName evidence="2">Uncharacterized protein</fullName>
    </submittedName>
</protein>
<comment type="caution">
    <text evidence="2">The sequence shown here is derived from an EMBL/GenBank/DDBJ whole genome shotgun (WGS) entry which is preliminary data.</text>
</comment>
<evidence type="ECO:0000313" key="2">
    <source>
        <dbReference type="EMBL" id="MFC6153972.1"/>
    </source>
</evidence>
<evidence type="ECO:0000313" key="3">
    <source>
        <dbReference type="Proteomes" id="UP001596098"/>
    </source>
</evidence>
<feature type="transmembrane region" description="Helical" evidence="1">
    <location>
        <begin position="129"/>
        <end position="148"/>
    </location>
</feature>
<reference evidence="3" key="1">
    <citation type="journal article" date="2019" name="Int. J. Syst. Evol. Microbiol.">
        <title>The Global Catalogue of Microorganisms (GCM) 10K type strain sequencing project: providing services to taxonomists for standard genome sequencing and annotation.</title>
        <authorList>
            <consortium name="The Broad Institute Genomics Platform"/>
            <consortium name="The Broad Institute Genome Sequencing Center for Infectious Disease"/>
            <person name="Wu L."/>
            <person name="Ma J."/>
        </authorList>
    </citation>
    <scope>NUCLEOTIDE SEQUENCE [LARGE SCALE GENOMIC DNA]</scope>
    <source>
        <strain evidence="3">DFY28</strain>
    </source>
</reference>
<feature type="transmembrane region" description="Helical" evidence="1">
    <location>
        <begin position="40"/>
        <end position="61"/>
    </location>
</feature>
<proteinExistence type="predicted"/>
<accession>A0ABW1QYC3</accession>
<keyword evidence="1" id="KW-0812">Transmembrane</keyword>
<organism evidence="2 3">
    <name type="scientific">Nocardioides yefusunii</name>
    <dbReference type="NCBI Taxonomy" id="2500546"/>
    <lineage>
        <taxon>Bacteria</taxon>
        <taxon>Bacillati</taxon>
        <taxon>Actinomycetota</taxon>
        <taxon>Actinomycetes</taxon>
        <taxon>Propionibacteriales</taxon>
        <taxon>Nocardioidaceae</taxon>
        <taxon>Nocardioides</taxon>
    </lineage>
</organism>
<dbReference type="Proteomes" id="UP001596098">
    <property type="component" value="Unassembled WGS sequence"/>
</dbReference>